<name>A0A0A5FY52_9BACI</name>
<dbReference type="EMBL" id="AVPG01000019">
    <property type="protein sequence ID" value="KGX85746.1"/>
    <property type="molecule type" value="Genomic_DNA"/>
</dbReference>
<dbReference type="Pfam" id="PF00578">
    <property type="entry name" value="AhpC-TSA"/>
    <property type="match status" value="1"/>
</dbReference>
<dbReference type="SUPFAM" id="SSF52833">
    <property type="entry name" value="Thioredoxin-like"/>
    <property type="match status" value="1"/>
</dbReference>
<evidence type="ECO:0000313" key="4">
    <source>
        <dbReference type="Proteomes" id="UP000030401"/>
    </source>
</evidence>
<dbReference type="PROSITE" id="PS51352">
    <property type="entry name" value="THIOREDOXIN_2"/>
    <property type="match status" value="1"/>
</dbReference>
<feature type="domain" description="Thioredoxin" evidence="2">
    <location>
        <begin position="1"/>
        <end position="135"/>
    </location>
</feature>
<protein>
    <submittedName>
        <fullName evidence="3">Thioredoxin</fullName>
    </submittedName>
</protein>
<dbReference type="InterPro" id="IPR050553">
    <property type="entry name" value="Thioredoxin_ResA/DsbE_sf"/>
</dbReference>
<evidence type="ECO:0000256" key="1">
    <source>
        <dbReference type="ARBA" id="ARBA00023157"/>
    </source>
</evidence>
<dbReference type="GO" id="GO:0016209">
    <property type="term" value="F:antioxidant activity"/>
    <property type="evidence" value="ECO:0007669"/>
    <property type="project" value="InterPro"/>
</dbReference>
<dbReference type="CDD" id="cd02966">
    <property type="entry name" value="TlpA_like_family"/>
    <property type="match status" value="1"/>
</dbReference>
<dbReference type="Proteomes" id="UP000030401">
    <property type="component" value="Unassembled WGS sequence"/>
</dbReference>
<proteinExistence type="predicted"/>
<accession>A0A0A5FY52</accession>
<sequence>MMHAPTFNLFTTTGEIVRLEDYLGCNILITFWASWCPDCGKDLPKKEQLFQSIDKNNVKMLTINVAGRERDKADGIAYANKYLTQPTLLDNGREVYDAFQCKGVPTTVLINKRGIIVEKLDDQATMIEIVESMGKHLL</sequence>
<evidence type="ECO:0000259" key="2">
    <source>
        <dbReference type="PROSITE" id="PS51352"/>
    </source>
</evidence>
<dbReference type="PANTHER" id="PTHR42852:SF17">
    <property type="entry name" value="THIOREDOXIN-LIKE PROTEIN HI_1115"/>
    <property type="match status" value="1"/>
</dbReference>
<comment type="caution">
    <text evidence="3">The sequence shown here is derived from an EMBL/GenBank/DDBJ whole genome shotgun (WGS) entry which is preliminary data.</text>
</comment>
<dbReference type="STRING" id="1385512.N784_08035"/>
<dbReference type="PANTHER" id="PTHR42852">
    <property type="entry name" value="THIOL:DISULFIDE INTERCHANGE PROTEIN DSBE"/>
    <property type="match status" value="1"/>
</dbReference>
<dbReference type="InterPro" id="IPR013766">
    <property type="entry name" value="Thioredoxin_domain"/>
</dbReference>
<dbReference type="AlphaFoldDB" id="A0A0A5FY52"/>
<keyword evidence="4" id="KW-1185">Reference proteome</keyword>
<dbReference type="eggNOG" id="COG0526">
    <property type="taxonomic scope" value="Bacteria"/>
</dbReference>
<reference evidence="3 4" key="1">
    <citation type="submission" date="2013-08" db="EMBL/GenBank/DDBJ databases">
        <authorList>
            <person name="Huang J."/>
            <person name="Wang G."/>
        </authorList>
    </citation>
    <scope>NUCLEOTIDE SEQUENCE [LARGE SCALE GENOMIC DNA]</scope>
    <source>
        <strain evidence="3 4">JSM 072002</strain>
    </source>
</reference>
<dbReference type="RefSeq" id="WP_052127289.1">
    <property type="nucleotide sequence ID" value="NZ_AVPG01000019.1"/>
</dbReference>
<dbReference type="InterPro" id="IPR036249">
    <property type="entry name" value="Thioredoxin-like_sf"/>
</dbReference>
<evidence type="ECO:0000313" key="3">
    <source>
        <dbReference type="EMBL" id="KGX85746.1"/>
    </source>
</evidence>
<dbReference type="Gene3D" id="3.40.30.10">
    <property type="entry name" value="Glutaredoxin"/>
    <property type="match status" value="1"/>
</dbReference>
<dbReference type="GO" id="GO:0016491">
    <property type="term" value="F:oxidoreductase activity"/>
    <property type="evidence" value="ECO:0007669"/>
    <property type="project" value="InterPro"/>
</dbReference>
<organism evidence="3 4">
    <name type="scientific">Pontibacillus litoralis JSM 072002</name>
    <dbReference type="NCBI Taxonomy" id="1385512"/>
    <lineage>
        <taxon>Bacteria</taxon>
        <taxon>Bacillati</taxon>
        <taxon>Bacillota</taxon>
        <taxon>Bacilli</taxon>
        <taxon>Bacillales</taxon>
        <taxon>Bacillaceae</taxon>
        <taxon>Pontibacillus</taxon>
    </lineage>
</organism>
<dbReference type="InterPro" id="IPR000866">
    <property type="entry name" value="AhpC/TSA"/>
</dbReference>
<gene>
    <name evidence="3" type="ORF">N784_08035</name>
</gene>
<keyword evidence="1" id="KW-1015">Disulfide bond</keyword>